<feature type="region of interest" description="Disordered" evidence="1">
    <location>
        <begin position="278"/>
        <end position="359"/>
    </location>
</feature>
<feature type="compositionally biased region" description="Polar residues" evidence="1">
    <location>
        <begin position="350"/>
        <end position="359"/>
    </location>
</feature>
<dbReference type="EMBL" id="SKBQ01000060">
    <property type="protein sequence ID" value="TPX09938.1"/>
    <property type="molecule type" value="Genomic_DNA"/>
</dbReference>
<dbReference type="AlphaFoldDB" id="A0A507AYQ3"/>
<reference evidence="2 3" key="1">
    <citation type="submission" date="2019-06" db="EMBL/GenBank/DDBJ databases">
        <title>Draft genome sequence of the filamentous fungus Phialemoniopsis curvata isolated from diesel fuel.</title>
        <authorList>
            <person name="Varaljay V.A."/>
            <person name="Lyon W.J."/>
            <person name="Crouch A.L."/>
            <person name="Drake C.E."/>
            <person name="Hollomon J.M."/>
            <person name="Nadeau L.J."/>
            <person name="Nunn H.S."/>
            <person name="Stevenson B.S."/>
            <person name="Bojanowski C.L."/>
            <person name="Crookes-Goodson W.J."/>
        </authorList>
    </citation>
    <scope>NUCLEOTIDE SEQUENCE [LARGE SCALE GENOMIC DNA]</scope>
    <source>
        <strain evidence="2 3">D216</strain>
    </source>
</reference>
<evidence type="ECO:0000313" key="2">
    <source>
        <dbReference type="EMBL" id="TPX09938.1"/>
    </source>
</evidence>
<comment type="caution">
    <text evidence="2">The sequence shown here is derived from an EMBL/GenBank/DDBJ whole genome shotgun (WGS) entry which is preliminary data.</text>
</comment>
<dbReference type="STRING" id="1093900.A0A507AYQ3"/>
<sequence>MADERLMSFDLDTFELSTRDSLHSLSVSTTASLLVPATFREGTSIEDLAHMVKTGALWIWTEMGLELKRDTRPRRPANKSPEPQLCFSVDHPASADGLIAPPEIPCAKFRAVSCRFRFRGPKLRSRPQALRSTTKSRPANGAGYIAEGLGIADLRWKVTMLLRAALYILFGITRRTAGVRTLDRFKGPSLLDIAPAVWNSYYFKSVASRAPFIPSIASSLAYFENAQTPLLRNKIEKLLGGSDRQDASDGQSEALYNVTEKSLWKVLLTNISFTKRPDRRRVPSATGSGLDEKLQDGIFVQGPGKGDGPLSELPGANLSVDASQAASREDDASILRTSPPSDPGPLRYPSNDNQMALTNTPLPDDIFVDESEQTWWLPRTQKTPDLLLQSPLPPRMSSPYAGAESLPGIYVDPQGGAENLDSCQDIPGLDTDDGIFVLSSESTKAMPFPAEGLCLFEGAHNSAGVFDADLVEQVDNHGAHNSGYNNETKPDDWPREIYWENAEAQLPAMSLPGLFELDSLRTEL</sequence>
<dbReference type="Proteomes" id="UP000319257">
    <property type="component" value="Unassembled WGS sequence"/>
</dbReference>
<dbReference type="GeneID" id="41976232"/>
<proteinExistence type="predicted"/>
<dbReference type="InParanoid" id="A0A507AYQ3"/>
<name>A0A507AYQ3_9PEZI</name>
<evidence type="ECO:0000313" key="3">
    <source>
        <dbReference type="Proteomes" id="UP000319257"/>
    </source>
</evidence>
<dbReference type="RefSeq" id="XP_030991649.1">
    <property type="nucleotide sequence ID" value="XM_031143678.1"/>
</dbReference>
<keyword evidence="3" id="KW-1185">Reference proteome</keyword>
<evidence type="ECO:0000256" key="1">
    <source>
        <dbReference type="SAM" id="MobiDB-lite"/>
    </source>
</evidence>
<accession>A0A507AYQ3</accession>
<gene>
    <name evidence="2" type="ORF">E0L32_008785</name>
</gene>
<dbReference type="OrthoDB" id="4898608at2759"/>
<organism evidence="2 3">
    <name type="scientific">Thyridium curvatum</name>
    <dbReference type="NCBI Taxonomy" id="1093900"/>
    <lineage>
        <taxon>Eukaryota</taxon>
        <taxon>Fungi</taxon>
        <taxon>Dikarya</taxon>
        <taxon>Ascomycota</taxon>
        <taxon>Pezizomycotina</taxon>
        <taxon>Sordariomycetes</taxon>
        <taxon>Sordariomycetidae</taxon>
        <taxon>Thyridiales</taxon>
        <taxon>Thyridiaceae</taxon>
        <taxon>Thyridium</taxon>
    </lineage>
</organism>
<protein>
    <submittedName>
        <fullName evidence="2">Uncharacterized protein</fullName>
    </submittedName>
</protein>